<sequence length="116" mass="12840">MSHQTNFYIPAANSAEFFILRATLRELGYPIFHQFANADPKDLSKNWSMNFKGARLAHDGVARAGEALYADNTVTLAEFVEKQFVPVKTPAQLELEKLEASAEALNKQIAALKASL</sequence>
<evidence type="ECO:0000313" key="2">
    <source>
        <dbReference type="EMBL" id="QNR53924.1"/>
    </source>
</evidence>
<accession>A0A7H0XFY4</accession>
<reference evidence="2 3" key="1">
    <citation type="submission" date="2020-07" db="EMBL/GenBank/DDBJ databases">
        <authorList>
            <person name="Martino G."/>
            <person name="Holtappels D."/>
            <person name="Wagemans J."/>
            <person name="Lavigne R."/>
            <person name="Turina M."/>
            <person name="Ciuffo M."/>
        </authorList>
    </citation>
    <scope>NUCLEOTIDE SEQUENCE [LARGE SCALE GENOMIC DNA]</scope>
</reference>
<protein>
    <submittedName>
        <fullName evidence="2">Uncharacterized protein</fullName>
    </submittedName>
</protein>
<keyword evidence="1" id="KW-0175">Coiled coil</keyword>
<keyword evidence="3" id="KW-1185">Reference proteome</keyword>
<feature type="coiled-coil region" evidence="1">
    <location>
        <begin position="88"/>
        <end position="115"/>
    </location>
</feature>
<gene>
    <name evidence="2" type="ORF">phiK7A1_136</name>
</gene>
<evidence type="ECO:0000256" key="1">
    <source>
        <dbReference type="SAM" id="Coils"/>
    </source>
</evidence>
<name>A0A7H0XFY4_9CAUD</name>
<organism evidence="2 3">
    <name type="scientific">Pseudomonas phage phiK7A1</name>
    <dbReference type="NCBI Taxonomy" id="2759194"/>
    <lineage>
        <taxon>Viruses</taxon>
        <taxon>Duplodnaviria</taxon>
        <taxon>Heunggongvirae</taxon>
        <taxon>Uroviricota</taxon>
        <taxon>Caudoviricetes</taxon>
        <taxon>Vandenendeviridae</taxon>
        <taxon>Gorskivirinae</taxon>
        <taxon>Torinovirus</taxon>
        <taxon>Torinovirus K7A1</taxon>
    </lineage>
</organism>
<dbReference type="EMBL" id="MT740307">
    <property type="protein sequence ID" value="QNR53924.1"/>
    <property type="molecule type" value="Genomic_DNA"/>
</dbReference>
<dbReference type="Proteomes" id="UP000516415">
    <property type="component" value="Segment"/>
</dbReference>
<proteinExistence type="predicted"/>
<evidence type="ECO:0000313" key="3">
    <source>
        <dbReference type="Proteomes" id="UP000516415"/>
    </source>
</evidence>